<evidence type="ECO:0000313" key="2">
    <source>
        <dbReference type="EMBL" id="OGF79167.1"/>
    </source>
</evidence>
<evidence type="ECO:0000256" key="1">
    <source>
        <dbReference type="SAM" id="Phobius"/>
    </source>
</evidence>
<feature type="transmembrane region" description="Helical" evidence="1">
    <location>
        <begin position="171"/>
        <end position="190"/>
    </location>
</feature>
<evidence type="ECO:0008006" key="4">
    <source>
        <dbReference type="Google" id="ProtNLM"/>
    </source>
</evidence>
<sequence length="533" mass="61354">MEGLLLGSIWHYFFSVFFWWANLTFFEFLIFVCASYLLGNLILKFLRIDFQHPGEQAVYSVILGYGGFGLAGTILAISGLFDALYLRIFFAAVFLISAKDIFRKASTFSFPKNLFKEHILLKSVLIFWVFANFLLAFSPITGNDSLMYHVPIMFDIVNREEATFSPEIDGFYAYLPVFAEITYAVPIAIFGEHSGFVKPPGRKIDVPPDIYVFQLVQYSVLVLFLGLFYFFLKNFVADKLFIFGALFFTAGIFDLQRELLHAGYIDVFTFLFAIASTLLIIQAFRENNPSKKFLLSSIMFGLALGMKYLALIFGLINFIFIMIFFLIKKWKVGASTKQLLLYGIAPLLISGFWYVKNIFAYGNPVYPMFSSGDFTSGIAWFMAERTPLNFILFPFILSARWFFDATQTSSRLLTLGSFAVFYLLILFFLLKREKIEARNAMIFLFIQIYLSIMFFMSHQHRFLLPAMMVLVLGVFILLDKFMPYVKFKKTVRGLLIASCLILFLANFHYFGVKFLYLTGVYDRATYIHEIGGQ</sequence>
<dbReference type="Proteomes" id="UP000178425">
    <property type="component" value="Unassembled WGS sequence"/>
</dbReference>
<feature type="transmembrane region" description="Helical" evidence="1">
    <location>
        <begin position="437"/>
        <end position="456"/>
    </location>
</feature>
<keyword evidence="1" id="KW-0472">Membrane</keyword>
<protein>
    <recommendedName>
        <fullName evidence="4">Glycosyltransferase RgtA/B/C/D-like domain-containing protein</fullName>
    </recommendedName>
</protein>
<feature type="transmembrane region" description="Helical" evidence="1">
    <location>
        <begin position="462"/>
        <end position="478"/>
    </location>
</feature>
<proteinExistence type="predicted"/>
<feature type="transmembrane region" description="Helical" evidence="1">
    <location>
        <begin position="490"/>
        <end position="510"/>
    </location>
</feature>
<feature type="transmembrane region" description="Helical" evidence="1">
    <location>
        <begin position="237"/>
        <end position="255"/>
    </location>
</feature>
<evidence type="ECO:0000313" key="3">
    <source>
        <dbReference type="Proteomes" id="UP000178425"/>
    </source>
</evidence>
<feature type="transmembrane region" description="Helical" evidence="1">
    <location>
        <begin position="84"/>
        <end position="102"/>
    </location>
</feature>
<organism evidence="2 3">
    <name type="scientific">Candidatus Giovannonibacteria bacterium RIFCSPHIGHO2_02_43_13</name>
    <dbReference type="NCBI Taxonomy" id="1798330"/>
    <lineage>
        <taxon>Bacteria</taxon>
        <taxon>Candidatus Giovannoniibacteriota</taxon>
    </lineage>
</organism>
<feature type="transmembrane region" description="Helical" evidence="1">
    <location>
        <begin position="339"/>
        <end position="359"/>
    </location>
</feature>
<reference evidence="2 3" key="1">
    <citation type="journal article" date="2016" name="Nat. Commun.">
        <title>Thousands of microbial genomes shed light on interconnected biogeochemical processes in an aquifer system.</title>
        <authorList>
            <person name="Anantharaman K."/>
            <person name="Brown C.T."/>
            <person name="Hug L.A."/>
            <person name="Sharon I."/>
            <person name="Castelle C.J."/>
            <person name="Probst A.J."/>
            <person name="Thomas B.C."/>
            <person name="Singh A."/>
            <person name="Wilkins M.J."/>
            <person name="Karaoz U."/>
            <person name="Brodie E.L."/>
            <person name="Williams K.H."/>
            <person name="Hubbard S.S."/>
            <person name="Banfield J.F."/>
        </authorList>
    </citation>
    <scope>NUCLEOTIDE SEQUENCE [LARGE SCALE GENOMIC DNA]</scope>
</reference>
<feature type="transmembrane region" description="Helical" evidence="1">
    <location>
        <begin position="267"/>
        <end position="285"/>
    </location>
</feature>
<dbReference type="EMBL" id="MFHI01000009">
    <property type="protein sequence ID" value="OGF79167.1"/>
    <property type="molecule type" value="Genomic_DNA"/>
</dbReference>
<feature type="transmembrane region" description="Helical" evidence="1">
    <location>
        <begin position="305"/>
        <end position="327"/>
    </location>
</feature>
<dbReference type="AlphaFoldDB" id="A0A1F5WU38"/>
<feature type="transmembrane region" description="Helical" evidence="1">
    <location>
        <begin position="412"/>
        <end position="430"/>
    </location>
</feature>
<keyword evidence="1" id="KW-1133">Transmembrane helix</keyword>
<feature type="transmembrane region" description="Helical" evidence="1">
    <location>
        <begin position="210"/>
        <end position="231"/>
    </location>
</feature>
<gene>
    <name evidence="2" type="ORF">A2W54_00725</name>
</gene>
<comment type="caution">
    <text evidence="2">The sequence shown here is derived from an EMBL/GenBank/DDBJ whole genome shotgun (WGS) entry which is preliminary data.</text>
</comment>
<keyword evidence="1" id="KW-0812">Transmembrane</keyword>
<feature type="transmembrane region" description="Helical" evidence="1">
    <location>
        <begin position="58"/>
        <end position="78"/>
    </location>
</feature>
<accession>A0A1F5WU38</accession>
<feature type="transmembrane region" description="Helical" evidence="1">
    <location>
        <begin position="123"/>
        <end position="141"/>
    </location>
</feature>
<name>A0A1F5WU38_9BACT</name>
<feature type="transmembrane region" description="Helical" evidence="1">
    <location>
        <begin position="12"/>
        <end position="38"/>
    </location>
</feature>